<comment type="function">
    <text evidence="7">SbcCD cleaves DNA hairpin structures. These structures can inhibit DNA replication and are intermediates in certain DNA recombination reactions. The complex acts as a 3'-&gt;5' double strand exonuclease that can open hairpins. It also has a 5' single-strand endonuclease activity.</text>
</comment>
<evidence type="ECO:0000313" key="10">
    <source>
        <dbReference type="EMBL" id="QBO36252.1"/>
    </source>
</evidence>
<dbReference type="GO" id="GO:0006260">
    <property type="term" value="P:DNA replication"/>
    <property type="evidence" value="ECO:0007669"/>
    <property type="project" value="UniProtKB-KW"/>
</dbReference>
<dbReference type="GO" id="GO:0004519">
    <property type="term" value="F:endonuclease activity"/>
    <property type="evidence" value="ECO:0007669"/>
    <property type="project" value="UniProtKB-KW"/>
</dbReference>
<dbReference type="EMBL" id="CP037940">
    <property type="protein sequence ID" value="QBO36252.1"/>
    <property type="molecule type" value="Genomic_DNA"/>
</dbReference>
<dbReference type="GO" id="GO:0006310">
    <property type="term" value="P:DNA recombination"/>
    <property type="evidence" value="ECO:0007669"/>
    <property type="project" value="UniProtKB-KW"/>
</dbReference>
<comment type="similarity">
    <text evidence="1 7">Belongs to the SbcD family.</text>
</comment>
<dbReference type="PANTHER" id="PTHR30337:SF0">
    <property type="entry name" value="NUCLEASE SBCCD SUBUNIT D"/>
    <property type="match status" value="1"/>
</dbReference>
<evidence type="ECO:0000313" key="11">
    <source>
        <dbReference type="Proteomes" id="UP000292886"/>
    </source>
</evidence>
<name>A0A4P6YU55_9LACO</name>
<dbReference type="KEGG" id="wei:EQG49_07150"/>
<keyword evidence="7" id="KW-0235">DNA replication</keyword>
<evidence type="ECO:0000256" key="1">
    <source>
        <dbReference type="ARBA" id="ARBA00010555"/>
    </source>
</evidence>
<dbReference type="InterPro" id="IPR050535">
    <property type="entry name" value="DNA_Repair-Maintenance_Comp"/>
</dbReference>
<dbReference type="CDD" id="cd00840">
    <property type="entry name" value="MPP_Mre11_N"/>
    <property type="match status" value="1"/>
</dbReference>
<keyword evidence="6 7" id="KW-0269">Exonuclease</keyword>
<keyword evidence="5 7" id="KW-0378">Hydrolase</keyword>
<feature type="domain" description="Nuclease SbcCD subunit D C-terminal" evidence="9">
    <location>
        <begin position="273"/>
        <end position="366"/>
    </location>
</feature>
<dbReference type="SUPFAM" id="SSF56300">
    <property type="entry name" value="Metallo-dependent phosphatases"/>
    <property type="match status" value="1"/>
</dbReference>
<dbReference type="InterPro" id="IPR004593">
    <property type="entry name" value="SbcD"/>
</dbReference>
<feature type="domain" description="Calcineurin-like phosphoesterase" evidence="8">
    <location>
        <begin position="1"/>
        <end position="221"/>
    </location>
</feature>
<accession>A0A4P6YU55</accession>
<dbReference type="NCBIfam" id="TIGR00619">
    <property type="entry name" value="sbcd"/>
    <property type="match status" value="1"/>
</dbReference>
<keyword evidence="7" id="KW-0233">DNA recombination</keyword>
<dbReference type="Proteomes" id="UP000292886">
    <property type="component" value="Chromosome"/>
</dbReference>
<dbReference type="RefSeq" id="WP_133363330.1">
    <property type="nucleotide sequence ID" value="NZ_CP037940.1"/>
</dbReference>
<evidence type="ECO:0000256" key="3">
    <source>
        <dbReference type="ARBA" id="ARBA00013365"/>
    </source>
</evidence>
<keyword evidence="4 7" id="KW-0540">Nuclease</keyword>
<evidence type="ECO:0000256" key="4">
    <source>
        <dbReference type="ARBA" id="ARBA00022722"/>
    </source>
</evidence>
<evidence type="ECO:0000256" key="6">
    <source>
        <dbReference type="ARBA" id="ARBA00022839"/>
    </source>
</evidence>
<comment type="subunit">
    <text evidence="2 7">Heterodimer of SbcC and SbcD.</text>
</comment>
<keyword evidence="11" id="KW-1185">Reference proteome</keyword>
<dbReference type="OrthoDB" id="9773856at2"/>
<dbReference type="InterPro" id="IPR029052">
    <property type="entry name" value="Metallo-depent_PP-like"/>
</dbReference>
<dbReference type="InterPro" id="IPR026843">
    <property type="entry name" value="SbcD_C"/>
</dbReference>
<dbReference type="GO" id="GO:0008408">
    <property type="term" value="F:3'-5' exonuclease activity"/>
    <property type="evidence" value="ECO:0007669"/>
    <property type="project" value="InterPro"/>
</dbReference>
<dbReference type="AlphaFoldDB" id="A0A4P6YU55"/>
<sequence length="393" mass="44686">MKLLHTADWHIGKQLNEFDLLDVQQDAFKQIEAIAAAEQVDGIIIAGDLYDRAIPSTAAVKAFDQMLQQLNITDKYPIYAISGNHDGATRLNFAREWMKQNDLHLNTKVEEAFTDNVVVGDVQIFMLPFFDPQDARMYYQISIDSNEMRTIEQAMTRVVADLEQQFEPGKRHILVTHFNVQGTDNENYELTSETTSTVGGLNTVPARLFKNFDYVALGHLHLRQASPTRTVRYSGSPVKFNTKEAKNEKGVYIIDIPTTGEIGITWKTITPSKDLIVLRGDFEKLIDRDFYSEQPKPGEAFYSIQLTSRPAGKNIRKQLEDIYGDIVELEYHIQGDETQAATEQLAQRVAKTKSPEEIIGDFYNEMMDPAQLTEQQQKWVEAALIDIRKDSEA</sequence>
<protein>
    <recommendedName>
        <fullName evidence="3 7">Nuclease SbcCD subunit D</fullName>
    </recommendedName>
</protein>
<evidence type="ECO:0000259" key="8">
    <source>
        <dbReference type="Pfam" id="PF00149"/>
    </source>
</evidence>
<evidence type="ECO:0000259" key="9">
    <source>
        <dbReference type="Pfam" id="PF12320"/>
    </source>
</evidence>
<reference evidence="11" key="1">
    <citation type="submission" date="2019-03" db="EMBL/GenBank/DDBJ databases">
        <title>Weissella sp. 26KH-42 Genome sequencing.</title>
        <authorList>
            <person name="Heo J."/>
            <person name="Kim S.-J."/>
            <person name="Kim J.-S."/>
            <person name="Hong S.-B."/>
            <person name="Kwon S.-W."/>
        </authorList>
    </citation>
    <scope>NUCLEOTIDE SEQUENCE [LARGE SCALE GENOMIC DNA]</scope>
    <source>
        <strain evidence="11">26KH-42</strain>
    </source>
</reference>
<evidence type="ECO:0000256" key="5">
    <source>
        <dbReference type="ARBA" id="ARBA00022801"/>
    </source>
</evidence>
<dbReference type="PANTHER" id="PTHR30337">
    <property type="entry name" value="COMPONENT OF ATP-DEPENDENT DSDNA EXONUCLEASE"/>
    <property type="match status" value="1"/>
</dbReference>
<dbReference type="Pfam" id="PF12320">
    <property type="entry name" value="SbcD_C"/>
    <property type="match status" value="1"/>
</dbReference>
<gene>
    <name evidence="7" type="primary">sbcD</name>
    <name evidence="10" type="ORF">EQG49_07150</name>
</gene>
<dbReference type="Gene3D" id="3.60.21.10">
    <property type="match status" value="1"/>
</dbReference>
<dbReference type="Pfam" id="PF00149">
    <property type="entry name" value="Metallophos"/>
    <property type="match status" value="1"/>
</dbReference>
<evidence type="ECO:0000256" key="2">
    <source>
        <dbReference type="ARBA" id="ARBA00011322"/>
    </source>
</evidence>
<dbReference type="InterPro" id="IPR041796">
    <property type="entry name" value="Mre11_N"/>
</dbReference>
<dbReference type="InterPro" id="IPR004843">
    <property type="entry name" value="Calcineurin-like_PHP"/>
</dbReference>
<organism evidence="10 11">
    <name type="scientific">Periweissella cryptocerci</name>
    <dbReference type="NCBI Taxonomy" id="2506420"/>
    <lineage>
        <taxon>Bacteria</taxon>
        <taxon>Bacillati</taxon>
        <taxon>Bacillota</taxon>
        <taxon>Bacilli</taxon>
        <taxon>Lactobacillales</taxon>
        <taxon>Lactobacillaceae</taxon>
        <taxon>Periweissella</taxon>
    </lineage>
</organism>
<keyword evidence="7" id="KW-0255">Endonuclease</keyword>
<proteinExistence type="inferred from homology"/>
<evidence type="ECO:0000256" key="7">
    <source>
        <dbReference type="RuleBase" id="RU363069"/>
    </source>
</evidence>